<dbReference type="OrthoDB" id="258806at2759"/>
<comment type="catalytic activity">
    <reaction evidence="1">
        <text>cytidine(4) in tRNA(Gly)(GCC) + S-adenosyl-L-methionine = 2'-O-methylcytidine(4) in tRNA(Gly)(GCC) + S-adenosyl-L-homocysteine + H(+)</text>
        <dbReference type="Rhea" id="RHEA:43192"/>
        <dbReference type="Rhea" id="RHEA-COMP:10399"/>
        <dbReference type="Rhea" id="RHEA-COMP:10400"/>
        <dbReference type="ChEBI" id="CHEBI:15378"/>
        <dbReference type="ChEBI" id="CHEBI:57856"/>
        <dbReference type="ChEBI" id="CHEBI:59789"/>
        <dbReference type="ChEBI" id="CHEBI:74495"/>
        <dbReference type="ChEBI" id="CHEBI:82748"/>
        <dbReference type="EC" id="2.1.1.225"/>
    </reaction>
</comment>
<reference evidence="3" key="1">
    <citation type="submission" date="2020-06" db="EMBL/GenBank/DDBJ databases">
        <authorList>
            <consortium name="Plant Systems Biology data submission"/>
        </authorList>
    </citation>
    <scope>NUCLEOTIDE SEQUENCE</scope>
    <source>
        <strain evidence="3">D6</strain>
    </source>
</reference>
<comment type="function">
    <text evidence="1">tRNA methylase which 2'-O-methylates cytidine(4) in tRNA(Pro) and tRNA(Gly)(GCC), and adenosine(4) in tRNA(His).</text>
</comment>
<accession>A0A9N8EBQ8</accession>
<evidence type="ECO:0000313" key="3">
    <source>
        <dbReference type="EMBL" id="CAB9515479.1"/>
    </source>
</evidence>
<dbReference type="Proteomes" id="UP001153069">
    <property type="component" value="Unassembled WGS sequence"/>
</dbReference>
<dbReference type="Pfam" id="PF05206">
    <property type="entry name" value="TRM13"/>
    <property type="match status" value="1"/>
</dbReference>
<dbReference type="EC" id="2.1.1.225" evidence="1"/>
<evidence type="ECO:0000256" key="1">
    <source>
        <dbReference type="RuleBase" id="RU367103"/>
    </source>
</evidence>
<feature type="domain" description="Methyltransferase TRM13" evidence="2">
    <location>
        <begin position="57"/>
        <end position="351"/>
    </location>
</feature>
<dbReference type="InterPro" id="IPR039044">
    <property type="entry name" value="Trm13"/>
</dbReference>
<keyword evidence="1" id="KW-0479">Metal-binding</keyword>
<keyword evidence="1" id="KW-0863">Zinc-finger</keyword>
<name>A0A9N8EBQ8_9STRA</name>
<comment type="similarity">
    <text evidence="1">Belongs to the methyltransferase TRM13 family.</text>
</comment>
<sequence>MEKSSAGVSTVSGEEVQVLVLKLERCKGTLLSELPLVDLSQQRDAVKKAPPPKHLVQTESIFRHLEHLGIMSSQGVPCFIELGCGTAKLSDHVSERLGGQCSHVLIDKKAASSFKAERLRDGSIRHRLQPSHRFVRIAADLQDKDLLRSVMLDELTKTTSPSLKDTHATKTNFIAISKHLCGAAADYAIQGLDYFASVDTCHAPPPFVVATCCHHRCEEVSFSNMDFFRYLGFSRRDFEVLQKVTHWFSIKVKRADLDEATNDEGGVQYASLPPLPPEPFSMDIEGFSSSQLVPSQKFEREFTREEKAALGKRCKLALDTARGHALKRIGYSDIRFVRYTTHSLEDTLLIAM</sequence>
<dbReference type="PANTHER" id="PTHR12998">
    <property type="entry name" value="TRNA:M(4)X MODIFICATION ENZYME TRM13 HOMOLOG"/>
    <property type="match status" value="1"/>
</dbReference>
<dbReference type="GO" id="GO:0030488">
    <property type="term" value="P:tRNA methylation"/>
    <property type="evidence" value="ECO:0007669"/>
    <property type="project" value="InterPro"/>
</dbReference>
<evidence type="ECO:0000313" key="4">
    <source>
        <dbReference type="Proteomes" id="UP001153069"/>
    </source>
</evidence>
<comment type="catalytic activity">
    <reaction evidence="1">
        <text>cytidine(4) in tRNA(Pro) + S-adenosyl-L-methionine = 2'-O-methylcytidine(4) in tRNA(Pro) + S-adenosyl-L-homocysteine + H(+)</text>
        <dbReference type="Rhea" id="RHEA:32767"/>
        <dbReference type="Rhea" id="RHEA-COMP:10397"/>
        <dbReference type="Rhea" id="RHEA-COMP:10398"/>
        <dbReference type="ChEBI" id="CHEBI:15378"/>
        <dbReference type="ChEBI" id="CHEBI:57856"/>
        <dbReference type="ChEBI" id="CHEBI:59789"/>
        <dbReference type="ChEBI" id="CHEBI:74495"/>
        <dbReference type="ChEBI" id="CHEBI:82748"/>
        <dbReference type="EC" id="2.1.1.225"/>
    </reaction>
</comment>
<proteinExistence type="inferred from homology"/>
<organism evidence="3 4">
    <name type="scientific">Seminavis robusta</name>
    <dbReference type="NCBI Taxonomy" id="568900"/>
    <lineage>
        <taxon>Eukaryota</taxon>
        <taxon>Sar</taxon>
        <taxon>Stramenopiles</taxon>
        <taxon>Ochrophyta</taxon>
        <taxon>Bacillariophyta</taxon>
        <taxon>Bacillariophyceae</taxon>
        <taxon>Bacillariophycidae</taxon>
        <taxon>Naviculales</taxon>
        <taxon>Naviculaceae</taxon>
        <taxon>Seminavis</taxon>
    </lineage>
</organism>
<comment type="caution">
    <text evidence="3">The sequence shown here is derived from an EMBL/GenBank/DDBJ whole genome shotgun (WGS) entry which is preliminary data.</text>
</comment>
<protein>
    <recommendedName>
        <fullName evidence="1">tRNA:m(4)X modification enzyme TRM13</fullName>
        <ecNumber evidence="1">2.1.1.225</ecNumber>
    </recommendedName>
</protein>
<evidence type="ECO:0000259" key="2">
    <source>
        <dbReference type="Pfam" id="PF05206"/>
    </source>
</evidence>
<keyword evidence="4" id="KW-1185">Reference proteome</keyword>
<keyword evidence="1" id="KW-0808">Transferase</keyword>
<dbReference type="PANTHER" id="PTHR12998:SF0">
    <property type="entry name" value="TRNA:M(4)X MODIFICATION ENZYME TRM13 HOMOLOG"/>
    <property type="match status" value="1"/>
</dbReference>
<dbReference type="EMBL" id="CAICTM010000717">
    <property type="protein sequence ID" value="CAB9515479.1"/>
    <property type="molecule type" value="Genomic_DNA"/>
</dbReference>
<keyword evidence="1" id="KW-0949">S-adenosyl-L-methionine</keyword>
<comment type="catalytic activity">
    <reaction evidence="1">
        <text>adenosine(4) in tRNA(His) + S-adenosyl-L-methionine = 2'-O-methyladenosine(4) in tRNA(His) + S-adenosyl-L-homocysteine + H(+)</text>
        <dbReference type="Rhea" id="RHEA:43196"/>
        <dbReference type="Rhea" id="RHEA-COMP:10401"/>
        <dbReference type="Rhea" id="RHEA-COMP:10402"/>
        <dbReference type="ChEBI" id="CHEBI:15378"/>
        <dbReference type="ChEBI" id="CHEBI:57856"/>
        <dbReference type="ChEBI" id="CHEBI:59789"/>
        <dbReference type="ChEBI" id="CHEBI:74411"/>
        <dbReference type="ChEBI" id="CHEBI:74477"/>
        <dbReference type="EC" id="2.1.1.225"/>
    </reaction>
</comment>
<keyword evidence="1" id="KW-0489">Methyltransferase</keyword>
<dbReference type="GO" id="GO:0106050">
    <property type="term" value="F:tRNA 2'-O-methyltransferase activity"/>
    <property type="evidence" value="ECO:0007669"/>
    <property type="project" value="UniProtKB-UniRule"/>
</dbReference>
<gene>
    <name evidence="3" type="ORF">SEMRO_718_G192220.1</name>
</gene>
<keyword evidence="1" id="KW-0862">Zinc</keyword>
<dbReference type="AlphaFoldDB" id="A0A9N8EBQ8"/>
<dbReference type="GO" id="GO:0008270">
    <property type="term" value="F:zinc ion binding"/>
    <property type="evidence" value="ECO:0007669"/>
    <property type="project" value="UniProtKB-KW"/>
</dbReference>
<keyword evidence="1" id="KW-0819">tRNA processing</keyword>
<dbReference type="InterPro" id="IPR007871">
    <property type="entry name" value="Methyltransferase_TRM13"/>
</dbReference>